<feature type="region of interest" description="Disordered" evidence="20">
    <location>
        <begin position="1"/>
        <end position="74"/>
    </location>
</feature>
<evidence type="ECO:0000256" key="19">
    <source>
        <dbReference type="PIRSR" id="PIRSR603915-2"/>
    </source>
</evidence>
<keyword evidence="24" id="KW-1185">Reference proteome</keyword>
<gene>
    <name evidence="23" type="ORF">BOX15_Mlig009305g1</name>
</gene>
<evidence type="ECO:0000256" key="14">
    <source>
        <dbReference type="ARBA" id="ARBA00023180"/>
    </source>
</evidence>
<dbReference type="GO" id="GO:0005262">
    <property type="term" value="F:calcium channel activity"/>
    <property type="evidence" value="ECO:0007669"/>
    <property type="project" value="UniProtKB-KW"/>
</dbReference>
<feature type="binding site" evidence="18">
    <location>
        <position position="679"/>
    </location>
    <ligand>
        <name>Ca(2+)</name>
        <dbReference type="ChEBI" id="CHEBI:29108"/>
        <label>2</label>
    </ligand>
</feature>
<evidence type="ECO:0000256" key="6">
    <source>
        <dbReference type="ARBA" id="ARBA00022673"/>
    </source>
</evidence>
<evidence type="ECO:0000256" key="5">
    <source>
        <dbReference type="ARBA" id="ARBA00022475"/>
    </source>
</evidence>
<dbReference type="Proteomes" id="UP000215902">
    <property type="component" value="Unassembled WGS sequence"/>
</dbReference>
<feature type="transmembrane region" description="Helical" evidence="21">
    <location>
        <begin position="135"/>
        <end position="160"/>
    </location>
</feature>
<dbReference type="OrthoDB" id="444119at2759"/>
<feature type="domain" description="EF-hand" evidence="22">
    <location>
        <begin position="632"/>
        <end position="667"/>
    </location>
</feature>
<dbReference type="SUPFAM" id="SSF81324">
    <property type="entry name" value="Voltage-gated potassium channels"/>
    <property type="match status" value="1"/>
</dbReference>
<comment type="caution">
    <text evidence="23">The sequence shown here is derived from an EMBL/GenBank/DDBJ whole genome shotgun (WGS) entry which is preliminary data.</text>
</comment>
<dbReference type="SUPFAM" id="SSF47473">
    <property type="entry name" value="EF-hand"/>
    <property type="match status" value="1"/>
</dbReference>
<keyword evidence="4" id="KW-0813">Transport</keyword>
<keyword evidence="13" id="KW-1015">Disulfide bond</keyword>
<evidence type="ECO:0000259" key="22">
    <source>
        <dbReference type="PROSITE" id="PS50222"/>
    </source>
</evidence>
<dbReference type="STRING" id="282301.A0A267EDV5"/>
<dbReference type="InterPro" id="IPR051223">
    <property type="entry name" value="Polycystin"/>
</dbReference>
<feature type="transmembrane region" description="Helical" evidence="21">
    <location>
        <begin position="573"/>
        <end position="592"/>
    </location>
</feature>
<dbReference type="EMBL" id="NIVC01002235">
    <property type="protein sequence ID" value="PAA59750.1"/>
    <property type="molecule type" value="Genomic_DNA"/>
</dbReference>
<evidence type="ECO:0000256" key="12">
    <source>
        <dbReference type="ARBA" id="ARBA00023136"/>
    </source>
</evidence>
<feature type="region of interest" description="Disordered" evidence="20">
    <location>
        <begin position="851"/>
        <end position="894"/>
    </location>
</feature>
<keyword evidence="8 18" id="KW-0106">Calcium</keyword>
<dbReference type="FunFam" id="1.20.5.340:FF:000020">
    <property type="entry name" value="polycystin-2 isoform X1"/>
    <property type="match status" value="1"/>
</dbReference>
<feature type="compositionally biased region" description="Low complexity" evidence="20">
    <location>
        <begin position="1"/>
        <end position="17"/>
    </location>
</feature>
<dbReference type="InterPro" id="IPR003915">
    <property type="entry name" value="PKD_2"/>
</dbReference>
<keyword evidence="6 18" id="KW-0107">Calcium channel</keyword>
<dbReference type="PROSITE" id="PS00018">
    <property type="entry name" value="EF_HAND_1"/>
    <property type="match status" value="1"/>
</dbReference>
<evidence type="ECO:0000256" key="17">
    <source>
        <dbReference type="ARBA" id="ARBA00023329"/>
    </source>
</evidence>
<evidence type="ECO:0000256" key="18">
    <source>
        <dbReference type="PIRSR" id="PIRSR603915-1"/>
    </source>
</evidence>
<dbReference type="Gene3D" id="1.10.287.70">
    <property type="match status" value="1"/>
</dbReference>
<feature type="compositionally biased region" description="Low complexity" evidence="20">
    <location>
        <begin position="756"/>
        <end position="765"/>
    </location>
</feature>
<evidence type="ECO:0000256" key="9">
    <source>
        <dbReference type="ARBA" id="ARBA00022989"/>
    </source>
</evidence>
<feature type="binding site" evidence="18">
    <location>
        <position position="681"/>
    </location>
    <ligand>
        <name>Ca(2+)</name>
        <dbReference type="ChEBI" id="CHEBI:29108"/>
        <label>2</label>
    </ligand>
</feature>
<feature type="disulfide bond" evidence="19">
    <location>
        <begin position="242"/>
        <end position="255"/>
    </location>
</feature>
<feature type="binding site" evidence="18">
    <location>
        <position position="683"/>
    </location>
    <ligand>
        <name>Ca(2+)</name>
        <dbReference type="ChEBI" id="CHEBI:29108"/>
        <label>2</label>
    </ligand>
</feature>
<feature type="transmembrane region" description="Helical" evidence="21">
    <location>
        <begin position="509"/>
        <end position="531"/>
    </location>
</feature>
<keyword evidence="10" id="KW-0175">Coiled coil</keyword>
<dbReference type="InterPro" id="IPR011992">
    <property type="entry name" value="EF-hand-dom_pair"/>
</dbReference>
<dbReference type="InterPro" id="IPR046791">
    <property type="entry name" value="Polycystin_dom"/>
</dbReference>
<evidence type="ECO:0000256" key="7">
    <source>
        <dbReference type="ARBA" id="ARBA00022692"/>
    </source>
</evidence>
<feature type="transmembrane region" description="Helical" evidence="21">
    <location>
        <begin position="420"/>
        <end position="441"/>
    </location>
</feature>
<evidence type="ECO:0000256" key="1">
    <source>
        <dbReference type="ARBA" id="ARBA00004272"/>
    </source>
</evidence>
<dbReference type="Pfam" id="PF20519">
    <property type="entry name" value="Polycystin_dom"/>
    <property type="match status" value="1"/>
</dbReference>
<protein>
    <recommendedName>
        <fullName evidence="22">EF-hand domain-containing protein</fullName>
    </recommendedName>
</protein>
<keyword evidence="17" id="KW-0968">Cytoplasmic vesicle</keyword>
<keyword evidence="7 21" id="KW-0812">Transmembrane</keyword>
<accession>A0A267EDV5</accession>
<comment type="similarity">
    <text evidence="3">Belongs to the polycystin family.</text>
</comment>
<dbReference type="InterPro" id="IPR027359">
    <property type="entry name" value="Volt_channel_dom_sf"/>
</dbReference>
<feature type="compositionally biased region" description="Polar residues" evidence="20">
    <location>
        <begin position="18"/>
        <end position="29"/>
    </location>
</feature>
<name>A0A267EDV5_9PLAT</name>
<dbReference type="GO" id="GO:0060170">
    <property type="term" value="C:ciliary membrane"/>
    <property type="evidence" value="ECO:0007669"/>
    <property type="project" value="UniProtKB-SubCell"/>
</dbReference>
<feature type="region of interest" description="Disordered" evidence="20">
    <location>
        <begin position="703"/>
        <end position="777"/>
    </location>
</feature>
<evidence type="ECO:0000256" key="2">
    <source>
        <dbReference type="ARBA" id="ARBA00004541"/>
    </source>
</evidence>
<feature type="transmembrane region" description="Helical" evidence="21">
    <location>
        <begin position="382"/>
        <end position="400"/>
    </location>
</feature>
<sequence length="894" mass="101018">MASRPASARSRKSASGAEQQQTQPQASSAKSRRTVHDDDVVRAGSAQSRGQLGGSQAWEANADNPTTSATADQLENSSNFGSQAAIMPANNGTDDEATGCWGKFKRGVRAVWMTKDTEDVSQNAELKIKTTLRELVMYCLFLVVICILTFGMTSSTMYYYTFVMNSLFLTTPTASGATFTSVKNFADWWGFAQGPLISGLYWDTWYNNANVTDPRERNFIYYENKLLGVPRMRQVRVRNDSCSIATDFRANIRACYAMYSRSAESREPFGYMNSTAWNYSTEQQLDGRGYSGKLATYNGGGYYIDLGRSREESTAKIDELFHGLWIDRATRAVFIDFTVYNANINLFCVIKLIAEFPATGGGFTSWEFRTVKLLRYVEPIDYFVLACECIFMLFICYYIVEEIIEIKRHKLAYFSSFWNWLDIVVIVIALVCAAFNIYRTISVGNKLTRLLEDETQYPDFDFLSFWQEQFNQAIAITVFFAWVKIFKYISFNKTMTQLSSTLGACAKDLLGFAVMFFIVFFAFAQLGYLIFGTKVEDFREFQQAIFTLFRIILGDFDFASLQNAHRVLGPIYFILYVFFVFFVLINMFLAIINDTYSEVKSNLANQPNDFEMTDYFKQRAGRVLDKLHLRRDKIVDIQRAMQSADMNNDRQLDFEEWRTELKMRGYADGEIEALFARYDMDGDRVLDEDEQRKMQWELEGQKAALNSQIESERAEQQRQGSAGVGADDGDADNDELAGDDRDGAVSLRGSMRSATRGGRPNTSGSNSGGGGGSGVSVDEFTTLSRRVDRMEHSIGGIVNRIDSVLLKLESMERAKLKRRETMSRLLDSIGECEGDSEAEKREKMERMVRQELERWGGAGEEETPPAAAAAESEHQLESASGRGSGSAASKRSNR</sequence>
<keyword evidence="14" id="KW-0325">Glycoprotein</keyword>
<dbReference type="PROSITE" id="PS50222">
    <property type="entry name" value="EF_HAND_2"/>
    <property type="match status" value="1"/>
</dbReference>
<evidence type="ECO:0000313" key="24">
    <source>
        <dbReference type="Proteomes" id="UP000215902"/>
    </source>
</evidence>
<evidence type="ECO:0000256" key="20">
    <source>
        <dbReference type="SAM" id="MobiDB-lite"/>
    </source>
</evidence>
<dbReference type="Gene3D" id="1.20.120.350">
    <property type="entry name" value="Voltage-gated potassium channels. Chain C"/>
    <property type="match status" value="1"/>
</dbReference>
<organism evidence="23 24">
    <name type="scientific">Macrostomum lignano</name>
    <dbReference type="NCBI Taxonomy" id="282301"/>
    <lineage>
        <taxon>Eukaryota</taxon>
        <taxon>Metazoa</taxon>
        <taxon>Spiralia</taxon>
        <taxon>Lophotrochozoa</taxon>
        <taxon>Platyhelminthes</taxon>
        <taxon>Rhabditophora</taxon>
        <taxon>Macrostomorpha</taxon>
        <taxon>Macrostomida</taxon>
        <taxon>Macrostomidae</taxon>
        <taxon>Macrostomum</taxon>
    </lineage>
</organism>
<dbReference type="FunFam" id="1.10.287.70:FF:000055">
    <property type="entry name" value="Polycystic kidney disease 2-like 1"/>
    <property type="match status" value="1"/>
</dbReference>
<comment type="subcellular location">
    <subcellularLocation>
        <location evidence="1">Cell projection</location>
        <location evidence="1">Cilium membrane</location>
        <topology evidence="1">Multi-pass membrane protein</topology>
    </subcellularLocation>
    <subcellularLocation>
        <location evidence="2">Cytoplasmic vesicle</location>
    </subcellularLocation>
</comment>
<keyword evidence="16 18" id="KW-0407">Ion channel</keyword>
<evidence type="ECO:0000256" key="21">
    <source>
        <dbReference type="SAM" id="Phobius"/>
    </source>
</evidence>
<keyword evidence="18" id="KW-0109">Calcium transport</keyword>
<evidence type="ECO:0000256" key="4">
    <source>
        <dbReference type="ARBA" id="ARBA00022448"/>
    </source>
</evidence>
<keyword evidence="5" id="KW-1003">Cell membrane</keyword>
<evidence type="ECO:0000256" key="10">
    <source>
        <dbReference type="ARBA" id="ARBA00023054"/>
    </source>
</evidence>
<dbReference type="AlphaFoldDB" id="A0A267EDV5"/>
<feature type="compositionally biased region" description="Polar residues" evidence="20">
    <location>
        <begin position="63"/>
        <end position="74"/>
    </location>
</feature>
<dbReference type="GO" id="GO:0005509">
    <property type="term" value="F:calcium ion binding"/>
    <property type="evidence" value="ECO:0007669"/>
    <property type="project" value="InterPro"/>
</dbReference>
<dbReference type="PANTHER" id="PTHR10877:SF183">
    <property type="entry name" value="AT14535P-RELATED"/>
    <property type="match status" value="1"/>
</dbReference>
<dbReference type="InterPro" id="IPR018247">
    <property type="entry name" value="EF_Hand_1_Ca_BS"/>
</dbReference>
<dbReference type="Gene3D" id="1.20.5.340">
    <property type="match status" value="1"/>
</dbReference>
<reference evidence="23 24" key="1">
    <citation type="submission" date="2017-06" db="EMBL/GenBank/DDBJ databases">
        <title>A platform for efficient transgenesis in Macrostomum lignano, a flatworm model organism for stem cell research.</title>
        <authorList>
            <person name="Berezikov E."/>
        </authorList>
    </citation>
    <scope>NUCLEOTIDE SEQUENCE [LARGE SCALE GENOMIC DNA]</scope>
    <source>
        <strain evidence="23">DV1</strain>
        <tissue evidence="23">Whole organism</tissue>
    </source>
</reference>
<keyword evidence="9 21" id="KW-1133">Transmembrane helix</keyword>
<feature type="binding site" evidence="18">
    <location>
        <position position="690"/>
    </location>
    <ligand>
        <name>Ca(2+)</name>
        <dbReference type="ChEBI" id="CHEBI:29108"/>
        <label>2</label>
    </ligand>
</feature>
<keyword evidence="18" id="KW-0479">Metal-binding</keyword>
<dbReference type="Pfam" id="PF08016">
    <property type="entry name" value="PKD_channel"/>
    <property type="match status" value="1"/>
</dbReference>
<evidence type="ECO:0000256" key="15">
    <source>
        <dbReference type="ARBA" id="ARBA00023273"/>
    </source>
</evidence>
<dbReference type="PRINTS" id="PR01433">
    <property type="entry name" value="POLYCYSTIN2"/>
</dbReference>
<evidence type="ECO:0000256" key="8">
    <source>
        <dbReference type="ARBA" id="ARBA00022837"/>
    </source>
</evidence>
<evidence type="ECO:0000256" key="3">
    <source>
        <dbReference type="ARBA" id="ARBA00007200"/>
    </source>
</evidence>
<feature type="compositionally biased region" description="Low complexity" evidence="20">
    <location>
        <begin position="877"/>
        <end position="894"/>
    </location>
</feature>
<keyword evidence="15" id="KW-0966">Cell projection</keyword>
<keyword evidence="11 18" id="KW-0406">Ion transport</keyword>
<dbReference type="GO" id="GO:0031410">
    <property type="term" value="C:cytoplasmic vesicle"/>
    <property type="evidence" value="ECO:0007669"/>
    <property type="project" value="UniProtKB-SubCell"/>
</dbReference>
<feature type="compositionally biased region" description="Acidic residues" evidence="20">
    <location>
        <begin position="727"/>
        <end position="737"/>
    </location>
</feature>
<evidence type="ECO:0000256" key="13">
    <source>
        <dbReference type="ARBA" id="ARBA00023157"/>
    </source>
</evidence>
<keyword evidence="12 21" id="KW-0472">Membrane</keyword>
<dbReference type="PANTHER" id="PTHR10877">
    <property type="entry name" value="POLYCYSTIN FAMILY MEMBER"/>
    <property type="match status" value="1"/>
</dbReference>
<proteinExistence type="inferred from homology"/>
<evidence type="ECO:0000256" key="11">
    <source>
        <dbReference type="ARBA" id="ARBA00023065"/>
    </source>
</evidence>
<evidence type="ECO:0000313" key="23">
    <source>
        <dbReference type="EMBL" id="PAA59750.1"/>
    </source>
</evidence>
<feature type="transmembrane region" description="Helical" evidence="21">
    <location>
        <begin position="470"/>
        <end position="489"/>
    </location>
</feature>
<dbReference type="Gene3D" id="1.10.238.10">
    <property type="entry name" value="EF-hand"/>
    <property type="match status" value="1"/>
</dbReference>
<dbReference type="InterPro" id="IPR002048">
    <property type="entry name" value="EF_hand_dom"/>
</dbReference>
<dbReference type="InterPro" id="IPR013122">
    <property type="entry name" value="PKD1_2_channel"/>
</dbReference>
<dbReference type="GO" id="GO:0050982">
    <property type="term" value="P:detection of mechanical stimulus"/>
    <property type="evidence" value="ECO:0007669"/>
    <property type="project" value="TreeGrafter"/>
</dbReference>
<evidence type="ECO:0000256" key="16">
    <source>
        <dbReference type="ARBA" id="ARBA00023303"/>
    </source>
</evidence>